<reference evidence="1" key="1">
    <citation type="submission" date="2018-05" db="EMBL/GenBank/DDBJ databases">
        <authorList>
            <person name="Lanie J.A."/>
            <person name="Ng W.-L."/>
            <person name="Kazmierczak K.M."/>
            <person name="Andrzejewski T.M."/>
            <person name="Davidsen T.M."/>
            <person name="Wayne K.J."/>
            <person name="Tettelin H."/>
            <person name="Glass J.I."/>
            <person name="Rusch D."/>
            <person name="Podicherti R."/>
            <person name="Tsui H.-C.T."/>
            <person name="Winkler M.E."/>
        </authorList>
    </citation>
    <scope>NUCLEOTIDE SEQUENCE</scope>
</reference>
<dbReference type="AlphaFoldDB" id="A0A383ELB5"/>
<dbReference type="EMBL" id="UINC01226872">
    <property type="protein sequence ID" value="SVE57541.1"/>
    <property type="molecule type" value="Genomic_DNA"/>
</dbReference>
<name>A0A383ELB5_9ZZZZ</name>
<organism evidence="1">
    <name type="scientific">marine metagenome</name>
    <dbReference type="NCBI Taxonomy" id="408172"/>
    <lineage>
        <taxon>unclassified sequences</taxon>
        <taxon>metagenomes</taxon>
        <taxon>ecological metagenomes</taxon>
    </lineage>
</organism>
<protein>
    <submittedName>
        <fullName evidence="1">Uncharacterized protein</fullName>
    </submittedName>
</protein>
<feature type="non-terminal residue" evidence="1">
    <location>
        <position position="98"/>
    </location>
</feature>
<proteinExistence type="predicted"/>
<sequence length="98" mass="11943">MTNYDMDELRRQGKIPEELKEGEYRKHQEKFDKKSEEQKRIYQDYKKLREDKKNDRFDLEEAIQSIWQTEDDLDTVLYAIMDAHTDEPPSNDEIVNML</sequence>
<evidence type="ECO:0000313" key="1">
    <source>
        <dbReference type="EMBL" id="SVE57541.1"/>
    </source>
</evidence>
<gene>
    <name evidence="1" type="ORF">METZ01_LOCUS510395</name>
</gene>
<accession>A0A383ELB5</accession>